<evidence type="ECO:0000313" key="2">
    <source>
        <dbReference type="Proteomes" id="UP000002457"/>
    </source>
</evidence>
<dbReference type="AlphaFoldDB" id="B8GHC2"/>
<name>B8GHC2_METPE</name>
<keyword evidence="2" id="KW-1185">Reference proteome</keyword>
<proteinExistence type="predicted"/>
<dbReference type="HOGENOM" id="CLU_1514635_0_0_2"/>
<dbReference type="STRING" id="521011.Mpal_1187"/>
<dbReference type="eggNOG" id="arCOG07763">
    <property type="taxonomic scope" value="Archaea"/>
</dbReference>
<protein>
    <submittedName>
        <fullName evidence="1">Replication control protein A, putative</fullName>
    </submittedName>
</protein>
<dbReference type="GeneID" id="7271465"/>
<dbReference type="KEGG" id="mpl:Mpal_1187"/>
<evidence type="ECO:0000313" key="1">
    <source>
        <dbReference type="EMBL" id="ACL16527.1"/>
    </source>
</evidence>
<sequence length="177" mass="19547">MRLDLQPGIELASGRFTIIAGPPQIQLQLLIMAASTRFLTLYLYGTTSRILYRLPRGIGGVEVQSSCTAHQLLQVIREVSATVVLVEYDEEMFAALDDDQRLLIEEIGQALHDLAERSSALVTLTTLRFDRIMTTIARYADCVVVYADLPDEAESGQGRAQPGPQRVQAQRTLAGGW</sequence>
<organism evidence="1 2">
    <name type="scientific">Methanosphaerula palustris (strain ATCC BAA-1556 / DSM 19958 / E1-9c)</name>
    <dbReference type="NCBI Taxonomy" id="521011"/>
    <lineage>
        <taxon>Archaea</taxon>
        <taxon>Methanobacteriati</taxon>
        <taxon>Methanobacteriota</taxon>
        <taxon>Stenosarchaea group</taxon>
        <taxon>Methanomicrobia</taxon>
        <taxon>Methanomicrobiales</taxon>
        <taxon>Methanoregulaceae</taxon>
        <taxon>Methanosphaerula</taxon>
    </lineage>
</organism>
<reference evidence="1 2" key="1">
    <citation type="journal article" date="2015" name="Genome Announc.">
        <title>Complete Genome Sequence of Methanosphaerula palustris E1-9CT, a Hydrogenotrophic Methanogen Isolated from a Minerotrophic Fen Peatland.</title>
        <authorList>
            <person name="Cadillo-Quiroz H."/>
            <person name="Browne P."/>
            <person name="Kyrpides N."/>
            <person name="Woyke T."/>
            <person name="Goodwin L."/>
            <person name="Detter C."/>
            <person name="Yavitt J.B."/>
            <person name="Zinder S.H."/>
        </authorList>
    </citation>
    <scope>NUCLEOTIDE SEQUENCE [LARGE SCALE GENOMIC DNA]</scope>
    <source>
        <strain evidence="2">ATCC BAA-1556 / DSM 19958 / E1-9c</strain>
    </source>
</reference>
<accession>B8GHC2</accession>
<dbReference type="RefSeq" id="WP_012617846.1">
    <property type="nucleotide sequence ID" value="NC_011832.1"/>
</dbReference>
<gene>
    <name evidence="1" type="ordered locus">Mpal_1187</name>
</gene>
<dbReference type="Proteomes" id="UP000002457">
    <property type="component" value="Chromosome"/>
</dbReference>
<dbReference type="EMBL" id="CP001338">
    <property type="protein sequence ID" value="ACL16527.1"/>
    <property type="molecule type" value="Genomic_DNA"/>
</dbReference>